<dbReference type="PANTHER" id="PTHR36453">
    <property type="entry name" value="SECRETED PROTEIN-RELATED"/>
    <property type="match status" value="1"/>
</dbReference>
<feature type="domain" description="Right handed beta helix" evidence="1">
    <location>
        <begin position="110"/>
        <end position="209"/>
    </location>
</feature>
<dbReference type="InterPro" id="IPR011050">
    <property type="entry name" value="Pectin_lyase_fold/virulence"/>
</dbReference>
<dbReference type="EMBL" id="BARV01014717">
    <property type="protein sequence ID" value="GAI22337.1"/>
    <property type="molecule type" value="Genomic_DNA"/>
</dbReference>
<dbReference type="Pfam" id="PF21231">
    <property type="entry name" value="GH141_M"/>
    <property type="match status" value="1"/>
</dbReference>
<dbReference type="SUPFAM" id="SSF51126">
    <property type="entry name" value="Pectin lyase-like"/>
    <property type="match status" value="1"/>
</dbReference>
<evidence type="ECO:0000313" key="3">
    <source>
        <dbReference type="EMBL" id="GAI22337.1"/>
    </source>
</evidence>
<dbReference type="InterPro" id="IPR048482">
    <property type="entry name" value="GH141_ins"/>
</dbReference>
<feature type="domain" description="GH141-like insertion" evidence="2">
    <location>
        <begin position="11"/>
        <end position="45"/>
    </location>
</feature>
<comment type="caution">
    <text evidence="3">The sequence shown here is derived from an EMBL/GenBank/DDBJ whole genome shotgun (WGS) entry which is preliminary data.</text>
</comment>
<gene>
    <name evidence="3" type="ORF">S06H3_25553</name>
</gene>
<reference evidence="3" key="1">
    <citation type="journal article" date="2014" name="Front. Microbiol.">
        <title>High frequency of phylogenetically diverse reductive dehalogenase-homologous genes in deep subseafloor sedimentary metagenomes.</title>
        <authorList>
            <person name="Kawai M."/>
            <person name="Futagami T."/>
            <person name="Toyoda A."/>
            <person name="Takaki Y."/>
            <person name="Nishi S."/>
            <person name="Hori S."/>
            <person name="Arai W."/>
            <person name="Tsubouchi T."/>
            <person name="Morono Y."/>
            <person name="Uchiyama I."/>
            <person name="Ito T."/>
            <person name="Fujiyama A."/>
            <person name="Inagaki F."/>
            <person name="Takami H."/>
        </authorList>
    </citation>
    <scope>NUCLEOTIDE SEQUENCE</scope>
    <source>
        <strain evidence="3">Expedition CK06-06</strain>
    </source>
</reference>
<proteinExistence type="predicted"/>
<dbReference type="InterPro" id="IPR006626">
    <property type="entry name" value="PbH1"/>
</dbReference>
<evidence type="ECO:0000259" key="1">
    <source>
        <dbReference type="Pfam" id="PF13229"/>
    </source>
</evidence>
<dbReference type="InterPro" id="IPR012334">
    <property type="entry name" value="Pectin_lyas_fold"/>
</dbReference>
<name>X1LSI4_9ZZZZ</name>
<accession>X1LSI4</accession>
<dbReference type="Gene3D" id="2.160.20.10">
    <property type="entry name" value="Single-stranded right-handed beta-helix, Pectin lyase-like"/>
    <property type="match status" value="2"/>
</dbReference>
<dbReference type="InterPro" id="IPR039448">
    <property type="entry name" value="Beta_helix"/>
</dbReference>
<evidence type="ECO:0000259" key="2">
    <source>
        <dbReference type="Pfam" id="PF21231"/>
    </source>
</evidence>
<protein>
    <submittedName>
        <fullName evidence="3">Uncharacterized protein</fullName>
    </submittedName>
</protein>
<dbReference type="Pfam" id="PF13229">
    <property type="entry name" value="Beta_helix"/>
    <property type="match status" value="1"/>
</dbReference>
<organism evidence="3">
    <name type="scientific">marine sediment metagenome</name>
    <dbReference type="NCBI Taxonomy" id="412755"/>
    <lineage>
        <taxon>unclassified sequences</taxon>
        <taxon>metagenomes</taxon>
        <taxon>ecological metagenomes</taxon>
    </lineage>
</organism>
<feature type="non-terminal residue" evidence="3">
    <location>
        <position position="1"/>
    </location>
</feature>
<dbReference type="AlphaFoldDB" id="X1LSI4"/>
<dbReference type="PANTHER" id="PTHR36453:SF1">
    <property type="entry name" value="RIGHT HANDED BETA HELIX DOMAIN-CONTAINING PROTEIN"/>
    <property type="match status" value="1"/>
</dbReference>
<feature type="non-terminal residue" evidence="3">
    <location>
        <position position="303"/>
    </location>
</feature>
<sequence>TGRVGMRLDRGEKANRYYIDNVLEGLDQPGEWYLDKHTGQLYLWPEGNLEDSELRAPVLNELLRFEGSVESNDIQYIDIRGLTFCETEYILPEEGIPSIHDVGDIWFPAAITLKGVSDINFENNTIRNTGTYGLDITGVAVRVKGNKIYDTGSGGVMSRNYGKDRNIFSYNHIHHCGDIFHSAVGINIDDGGGLISNNLVHHTGHSCIYGRHWATDYGQEEQRRNQEQGLIIEYNEVHHAMNWVNDGAGIFIRDDYIHIRNNLIYDCYPQAEGRGSPSWGIYLGCETRNCIVEDNVVYRTQAG</sequence>
<dbReference type="SMART" id="SM00710">
    <property type="entry name" value="PbH1"/>
    <property type="match status" value="4"/>
</dbReference>